<dbReference type="SUPFAM" id="SSF53098">
    <property type="entry name" value="Ribonuclease H-like"/>
    <property type="match status" value="1"/>
</dbReference>
<dbReference type="RefSeq" id="XP_003738973.1">
    <property type="nucleotide sequence ID" value="XM_003738925.1"/>
</dbReference>
<dbReference type="PANTHER" id="PTHR32344">
    <property type="entry name" value="U1-TYPE DOMAIN-CONTAINING PROTEIN"/>
    <property type="match status" value="1"/>
</dbReference>
<name>A0AAJ6VVL9_9ACAR</name>
<evidence type="ECO:0000259" key="1">
    <source>
        <dbReference type="Pfam" id="PF04937"/>
    </source>
</evidence>
<gene>
    <name evidence="3" type="primary">LOC100902673</name>
</gene>
<dbReference type="GO" id="GO:0003690">
    <property type="term" value="F:double-stranded DNA binding"/>
    <property type="evidence" value="ECO:0007669"/>
    <property type="project" value="InterPro"/>
</dbReference>
<dbReference type="InterPro" id="IPR033375">
    <property type="entry name" value="Cggbp1"/>
</dbReference>
<protein>
    <submittedName>
        <fullName evidence="3">Uncharacterized protein LOC100902673</fullName>
    </submittedName>
</protein>
<dbReference type="Proteomes" id="UP000694867">
    <property type="component" value="Unplaced"/>
</dbReference>
<dbReference type="GO" id="GO:0006357">
    <property type="term" value="P:regulation of transcription by RNA polymerase II"/>
    <property type="evidence" value="ECO:0007669"/>
    <property type="project" value="InterPro"/>
</dbReference>
<dbReference type="AlphaFoldDB" id="A0AAJ6VVL9"/>
<sequence>MPKVMVCTRAKLESYVKILGDGNLSTDGHVILCKICERQVTADRKSQITQHLNGARHKSLLIKKTQATSSSVVQIGSFLKTSGRQSKFKLDLREALVSAGIPLRKLENAKLKRFLGTYSKEQIPCPSTLRKIYLESVYEQKLEFIRNAVDGTSIWLSIDERTDVTGRSVAHTVVGTLGTEGTKSFLLHAESLEKTNSSTISQAFMNSLAVLWPDGIQHEKVLLFVSDGAAYMKKAGAALKVIFSKMLHVTCAAHAVHSIAEEVRLIFPDVDRLVANGKKVFRKSAARVIRFREIAPGTALPPQPILTRWGTRIDAAIYYARNLEVFSSVIYALDASEAASIRVVQQLLEAATLKDDLAFIDAHFGALPKGIAALEEQNVPLVGSTEIFENLLLDLKRTPGSIGEKIRRKCDHVLRDNPDYHQLKRVANILRGYASEEPDDDILSPSELASLKFAPITSVDVERSFSMLKHTLSDRRRGFTFEHLKQVLVVYCNQ</sequence>
<evidence type="ECO:0000313" key="3">
    <source>
        <dbReference type="RefSeq" id="XP_003738973.1"/>
    </source>
</evidence>
<dbReference type="Pfam" id="PF04937">
    <property type="entry name" value="DUF659"/>
    <property type="match status" value="1"/>
</dbReference>
<organism evidence="2 3">
    <name type="scientific">Galendromus occidentalis</name>
    <name type="common">western predatory mite</name>
    <dbReference type="NCBI Taxonomy" id="34638"/>
    <lineage>
        <taxon>Eukaryota</taxon>
        <taxon>Metazoa</taxon>
        <taxon>Ecdysozoa</taxon>
        <taxon>Arthropoda</taxon>
        <taxon>Chelicerata</taxon>
        <taxon>Arachnida</taxon>
        <taxon>Acari</taxon>
        <taxon>Parasitiformes</taxon>
        <taxon>Mesostigmata</taxon>
        <taxon>Gamasina</taxon>
        <taxon>Phytoseioidea</taxon>
        <taxon>Phytoseiidae</taxon>
        <taxon>Typhlodrominae</taxon>
        <taxon>Galendromus</taxon>
    </lineage>
</organism>
<evidence type="ECO:0000313" key="2">
    <source>
        <dbReference type="Proteomes" id="UP000694867"/>
    </source>
</evidence>
<accession>A0AAJ6VVL9</accession>
<dbReference type="InterPro" id="IPR007021">
    <property type="entry name" value="DUF659"/>
</dbReference>
<dbReference type="PANTHER" id="PTHR32344:SF1">
    <property type="entry name" value="U1-TYPE DOMAIN-CONTAINING PROTEIN"/>
    <property type="match status" value="1"/>
</dbReference>
<dbReference type="GeneID" id="100902673"/>
<dbReference type="InterPro" id="IPR012337">
    <property type="entry name" value="RNaseH-like_sf"/>
</dbReference>
<dbReference type="KEGG" id="goe:100902673"/>
<dbReference type="GO" id="GO:0005634">
    <property type="term" value="C:nucleus"/>
    <property type="evidence" value="ECO:0007669"/>
    <property type="project" value="InterPro"/>
</dbReference>
<keyword evidence="2" id="KW-1185">Reference proteome</keyword>
<reference evidence="3" key="1">
    <citation type="submission" date="2025-08" db="UniProtKB">
        <authorList>
            <consortium name="RefSeq"/>
        </authorList>
    </citation>
    <scope>IDENTIFICATION</scope>
</reference>
<feature type="domain" description="DUF659" evidence="1">
    <location>
        <begin position="129"/>
        <end position="279"/>
    </location>
</feature>
<proteinExistence type="predicted"/>